<dbReference type="AlphaFoldDB" id="A0A1I4B547"/>
<dbReference type="Pfam" id="PF24035">
    <property type="entry name" value="DUF7344"/>
    <property type="match status" value="1"/>
</dbReference>
<sequence>MTPSHSSRSSQSREALPKDTAFALLSERRRRFVLHALLREEGVATMREVRTRIERWEDGTDGETIEADLRERQLPKFEAAGVLAYYTASDVVELLSPATDLLPYLELAASDDFRTDTRPNV</sequence>
<feature type="domain" description="DUF7344" evidence="1">
    <location>
        <begin position="22"/>
        <end position="93"/>
    </location>
</feature>
<evidence type="ECO:0000313" key="3">
    <source>
        <dbReference type="Proteomes" id="UP000199607"/>
    </source>
</evidence>
<reference evidence="3" key="1">
    <citation type="submission" date="2016-10" db="EMBL/GenBank/DDBJ databases">
        <authorList>
            <person name="Varghese N."/>
            <person name="Submissions S."/>
        </authorList>
    </citation>
    <scope>NUCLEOTIDE SEQUENCE [LARGE SCALE GENOMIC DNA]</scope>
    <source>
        <strain evidence="3">CGMCC 1.7738</strain>
    </source>
</reference>
<protein>
    <recommendedName>
        <fullName evidence="1">DUF7344 domain-containing protein</fullName>
    </recommendedName>
</protein>
<keyword evidence="3" id="KW-1185">Reference proteome</keyword>
<proteinExistence type="predicted"/>
<name>A0A1I4B547_9EURY</name>
<dbReference type="Proteomes" id="UP000199607">
    <property type="component" value="Unassembled WGS sequence"/>
</dbReference>
<organism evidence="2 3">
    <name type="scientific">Halogranum rubrum</name>
    <dbReference type="NCBI Taxonomy" id="553466"/>
    <lineage>
        <taxon>Archaea</taxon>
        <taxon>Methanobacteriati</taxon>
        <taxon>Methanobacteriota</taxon>
        <taxon>Stenosarchaea group</taxon>
        <taxon>Halobacteria</taxon>
        <taxon>Halobacteriales</taxon>
        <taxon>Haloferacaceae</taxon>
    </lineage>
</organism>
<evidence type="ECO:0000313" key="2">
    <source>
        <dbReference type="EMBL" id="SFK63844.1"/>
    </source>
</evidence>
<dbReference type="InterPro" id="IPR055768">
    <property type="entry name" value="DUF7344"/>
</dbReference>
<dbReference type="RefSeq" id="WP_089864837.1">
    <property type="nucleotide sequence ID" value="NZ_FOTC01000001.1"/>
</dbReference>
<gene>
    <name evidence="2" type="ORF">SAMN04487950_0317</name>
</gene>
<dbReference type="EMBL" id="FOTC01000001">
    <property type="protein sequence ID" value="SFK63844.1"/>
    <property type="molecule type" value="Genomic_DNA"/>
</dbReference>
<evidence type="ECO:0000259" key="1">
    <source>
        <dbReference type="Pfam" id="PF24035"/>
    </source>
</evidence>
<dbReference type="STRING" id="553466.SAMN04487950_0317"/>
<accession>A0A1I4B547</accession>